<dbReference type="Proteomes" id="UP001172055">
    <property type="component" value="Unassembled WGS sequence"/>
</dbReference>
<dbReference type="InterPro" id="IPR015946">
    <property type="entry name" value="KH_dom-like_a/b"/>
</dbReference>
<dbReference type="Gene3D" id="3.30.300.20">
    <property type="match status" value="1"/>
</dbReference>
<accession>A0ABT8N4A4</accession>
<keyword evidence="3" id="KW-1185">Reference proteome</keyword>
<reference evidence="2 3" key="1">
    <citation type="submission" date="2023-06" db="EMBL/GenBank/DDBJ databases">
        <title>Novel species in genus Planococcus.</title>
        <authorList>
            <person name="Ning S."/>
        </authorList>
    </citation>
    <scope>NUCLEOTIDE SEQUENCE [LARGE SCALE GENOMIC DNA]</scope>
    <source>
        <strain evidence="2 3">N028</strain>
    </source>
</reference>
<comment type="caution">
    <text evidence="2">The sequence shown here is derived from an EMBL/GenBank/DDBJ whole genome shotgun (WGS) entry which is preliminary data.</text>
</comment>
<dbReference type="NCBIfam" id="TIGR03561">
    <property type="entry name" value="organ_hyd_perox"/>
    <property type="match status" value="1"/>
</dbReference>
<dbReference type="Pfam" id="PF02566">
    <property type="entry name" value="OsmC"/>
    <property type="match status" value="1"/>
</dbReference>
<evidence type="ECO:0000313" key="3">
    <source>
        <dbReference type="Proteomes" id="UP001172055"/>
    </source>
</evidence>
<organism evidence="2 3">
    <name type="scientific">Planococcus shixiaomingii</name>
    <dbReference type="NCBI Taxonomy" id="3058393"/>
    <lineage>
        <taxon>Bacteria</taxon>
        <taxon>Bacillati</taxon>
        <taxon>Bacillota</taxon>
        <taxon>Bacilli</taxon>
        <taxon>Bacillales</taxon>
        <taxon>Caryophanaceae</taxon>
        <taxon>Planococcus</taxon>
    </lineage>
</organism>
<gene>
    <name evidence="2" type="ORF">QWY14_12960</name>
</gene>
<evidence type="ECO:0000313" key="2">
    <source>
        <dbReference type="EMBL" id="MDN7242716.1"/>
    </source>
</evidence>
<dbReference type="SUPFAM" id="SSF82784">
    <property type="entry name" value="OsmC-like"/>
    <property type="match status" value="1"/>
</dbReference>
<protein>
    <submittedName>
        <fullName evidence="2">Ohr family peroxiredoxin</fullName>
    </submittedName>
</protein>
<dbReference type="InterPro" id="IPR036102">
    <property type="entry name" value="OsmC/Ohrsf"/>
</dbReference>
<evidence type="ECO:0000256" key="1">
    <source>
        <dbReference type="ARBA" id="ARBA00007378"/>
    </source>
</evidence>
<dbReference type="EMBL" id="JAUJWV010000002">
    <property type="protein sequence ID" value="MDN7242716.1"/>
    <property type="molecule type" value="Genomic_DNA"/>
</dbReference>
<dbReference type="PANTHER" id="PTHR33797:SF2">
    <property type="entry name" value="ORGANIC HYDROPEROXIDE RESISTANCE PROTEIN-LIKE"/>
    <property type="match status" value="1"/>
</dbReference>
<dbReference type="PANTHER" id="PTHR33797">
    <property type="entry name" value="ORGANIC HYDROPEROXIDE RESISTANCE PROTEIN-LIKE"/>
    <property type="match status" value="1"/>
</dbReference>
<comment type="similarity">
    <text evidence="1">Belongs to the OsmC/Ohr family.</text>
</comment>
<dbReference type="InterPro" id="IPR019953">
    <property type="entry name" value="OHR"/>
</dbReference>
<name>A0ABT8N4A4_9BACL</name>
<dbReference type="RefSeq" id="WP_301724275.1">
    <property type="nucleotide sequence ID" value="NZ_JAUJWV010000002.1"/>
</dbReference>
<dbReference type="Gene3D" id="2.20.25.10">
    <property type="match status" value="1"/>
</dbReference>
<sequence>MAGSDFIFQAAATNVGGPEGISYLADGSFSAKVTHPPELGGSGEGLTPGHFLALGYSTSFNFILVRIMKAEGITGEPITTTTVELHPDPSDNSFKLALRLEVAIKGMEKEAVQALADKTHAVCPFSKAMKNNVEVTVAAVVYESLA</sequence>
<dbReference type="InterPro" id="IPR003718">
    <property type="entry name" value="OsmC/Ohr_fam"/>
</dbReference>
<proteinExistence type="inferred from homology"/>